<proteinExistence type="inferred from homology"/>
<comment type="caution">
    <text evidence="10">The sequence shown here is derived from an EMBL/GenBank/DDBJ whole genome shotgun (WGS) entry which is preliminary data.</text>
</comment>
<evidence type="ECO:0000256" key="6">
    <source>
        <dbReference type="ARBA" id="ARBA00022801"/>
    </source>
</evidence>
<dbReference type="Proteomes" id="UP000093281">
    <property type="component" value="Unassembled WGS sequence"/>
</dbReference>
<dbReference type="GO" id="GO:0046872">
    <property type="term" value="F:metal ion binding"/>
    <property type="evidence" value="ECO:0007669"/>
    <property type="project" value="UniProtKB-UniRule"/>
</dbReference>
<keyword evidence="6 9" id="KW-0378">Hydrolase</keyword>
<dbReference type="EMBL" id="LCUJ01000006">
    <property type="protein sequence ID" value="OCL98375.1"/>
    <property type="molecule type" value="Genomic_DNA"/>
</dbReference>
<accession>A0A1C0B5Q5</accession>
<keyword evidence="7 9" id="KW-0460">Magnesium</keyword>
<dbReference type="Pfam" id="PF09827">
    <property type="entry name" value="CRISPR_Cas2"/>
    <property type="match status" value="1"/>
</dbReference>
<evidence type="ECO:0000256" key="7">
    <source>
        <dbReference type="ARBA" id="ARBA00022842"/>
    </source>
</evidence>
<comment type="cofactor">
    <cofactor evidence="1 9">
        <name>Mg(2+)</name>
        <dbReference type="ChEBI" id="CHEBI:18420"/>
    </cofactor>
</comment>
<gene>
    <name evidence="9 10" type="primary">cas2</name>
    <name evidence="10" type="ORF">AAX29_01614</name>
</gene>
<evidence type="ECO:0000256" key="5">
    <source>
        <dbReference type="ARBA" id="ARBA00022759"/>
    </source>
</evidence>
<evidence type="ECO:0000313" key="11">
    <source>
        <dbReference type="Proteomes" id="UP000093281"/>
    </source>
</evidence>
<keyword evidence="8 9" id="KW-0051">Antiviral defense</keyword>
<name>A0A1C0B5Q5_9BACT</name>
<evidence type="ECO:0000256" key="1">
    <source>
        <dbReference type="ARBA" id="ARBA00001946"/>
    </source>
</evidence>
<keyword evidence="4 9" id="KW-0479">Metal-binding</keyword>
<comment type="subunit">
    <text evidence="9">Homodimer, forms a heterotetramer with a Cas1 homodimer.</text>
</comment>
<dbReference type="Gene3D" id="3.30.70.240">
    <property type="match status" value="1"/>
</dbReference>
<evidence type="ECO:0000256" key="9">
    <source>
        <dbReference type="HAMAP-Rule" id="MF_01471"/>
    </source>
</evidence>
<comment type="function">
    <text evidence="9">CRISPR (clustered regularly interspaced short palindromic repeat), is an adaptive immune system that provides protection against mobile genetic elements (viruses, transposable elements and conjugative plasmids). CRISPR clusters contain sequences complementary to antecedent mobile elements and target invading nucleic acids. CRISPR clusters are transcribed and processed into CRISPR RNA (crRNA). Functions as a ssRNA-specific endoribonuclease. Involved in the integration of spacer DNA into the CRISPR cassette.</text>
</comment>
<keyword evidence="5 9" id="KW-0255">Endonuclease</keyword>
<reference evidence="11" key="1">
    <citation type="submission" date="2015-05" db="EMBL/GenBank/DDBJ databases">
        <authorList>
            <person name="Rovetto F."/>
            <person name="Cocolin L."/>
            <person name="Illeghems K."/>
            <person name="Van Nieuwerburgh F."/>
            <person name="Houf K."/>
        </authorList>
    </citation>
    <scope>NUCLEOTIDE SEQUENCE [LARGE SCALE GENOMIC DNA]</scope>
    <source>
        <strain evidence="11">DU22</strain>
    </source>
</reference>
<sequence>MVLFAMFDMPTDTKGDIKKYTKFRKKLLEMGFIMFQFSIYVRFCNSLETAQKYERKIKEIAPTKGSIRVLKVTEAQYKNMIIIENYRKKPEKKVEKQTQTVLIF</sequence>
<dbReference type="HAMAP" id="MF_01471">
    <property type="entry name" value="Cas2"/>
    <property type="match status" value="1"/>
</dbReference>
<dbReference type="GO" id="GO:0004521">
    <property type="term" value="F:RNA endonuclease activity"/>
    <property type="evidence" value="ECO:0007669"/>
    <property type="project" value="InterPro"/>
</dbReference>
<evidence type="ECO:0000256" key="8">
    <source>
        <dbReference type="ARBA" id="ARBA00023118"/>
    </source>
</evidence>
<comment type="similarity">
    <text evidence="2 9">Belongs to the CRISPR-associated endoribonuclease Cas2 protein family.</text>
</comment>
<evidence type="ECO:0000256" key="4">
    <source>
        <dbReference type="ARBA" id="ARBA00022723"/>
    </source>
</evidence>
<organism evidence="10 11">
    <name type="scientific">Aliarcobacter thereius</name>
    <dbReference type="NCBI Taxonomy" id="544718"/>
    <lineage>
        <taxon>Bacteria</taxon>
        <taxon>Pseudomonadati</taxon>
        <taxon>Campylobacterota</taxon>
        <taxon>Epsilonproteobacteria</taxon>
        <taxon>Campylobacterales</taxon>
        <taxon>Arcobacteraceae</taxon>
        <taxon>Aliarcobacter</taxon>
    </lineage>
</organism>
<dbReference type="EC" id="3.1.-.-" evidence="9"/>
<evidence type="ECO:0000313" key="10">
    <source>
        <dbReference type="EMBL" id="OCL98375.1"/>
    </source>
</evidence>
<protein>
    <recommendedName>
        <fullName evidence="9">CRISPR-associated endoribonuclease Cas2</fullName>
        <ecNumber evidence="9">3.1.-.-</ecNumber>
    </recommendedName>
</protein>
<dbReference type="SUPFAM" id="SSF143430">
    <property type="entry name" value="TTP0101/SSO1404-like"/>
    <property type="match status" value="1"/>
</dbReference>
<feature type="binding site" evidence="9">
    <location>
        <position position="8"/>
    </location>
    <ligand>
        <name>Mg(2+)</name>
        <dbReference type="ChEBI" id="CHEBI:18420"/>
        <note>catalytic</note>
    </ligand>
</feature>
<dbReference type="AlphaFoldDB" id="A0A1C0B5Q5"/>
<dbReference type="NCBIfam" id="TIGR01573">
    <property type="entry name" value="cas2"/>
    <property type="match status" value="1"/>
</dbReference>
<keyword evidence="3 9" id="KW-0540">Nuclease</keyword>
<dbReference type="GO" id="GO:0043571">
    <property type="term" value="P:maintenance of CRISPR repeat elements"/>
    <property type="evidence" value="ECO:0007669"/>
    <property type="project" value="UniProtKB-UniRule"/>
</dbReference>
<dbReference type="GO" id="GO:0016787">
    <property type="term" value="F:hydrolase activity"/>
    <property type="evidence" value="ECO:0007669"/>
    <property type="project" value="UniProtKB-KW"/>
</dbReference>
<dbReference type="InterPro" id="IPR019199">
    <property type="entry name" value="Virulence_VapD/CRISPR_Cas2"/>
</dbReference>
<dbReference type="STRING" id="544718.AAX25_01541"/>
<dbReference type="PATRIC" id="fig|544718.43.peg.1511"/>
<evidence type="ECO:0000256" key="3">
    <source>
        <dbReference type="ARBA" id="ARBA00022722"/>
    </source>
</evidence>
<evidence type="ECO:0000256" key="2">
    <source>
        <dbReference type="ARBA" id="ARBA00009959"/>
    </source>
</evidence>
<dbReference type="InterPro" id="IPR021127">
    <property type="entry name" value="CRISPR_associated_Cas2"/>
</dbReference>
<dbReference type="GO" id="GO:0051607">
    <property type="term" value="P:defense response to virus"/>
    <property type="evidence" value="ECO:0007669"/>
    <property type="project" value="UniProtKB-UniRule"/>
</dbReference>